<keyword evidence="4" id="KW-0274">FAD</keyword>
<dbReference type="InterPro" id="IPR051169">
    <property type="entry name" value="NADH-Q_oxidoreductase"/>
</dbReference>
<comment type="cofactor">
    <cofactor evidence="1">
        <name>FAD</name>
        <dbReference type="ChEBI" id="CHEBI:57692"/>
    </cofactor>
</comment>
<evidence type="ECO:0000256" key="2">
    <source>
        <dbReference type="ARBA" id="ARBA00005272"/>
    </source>
</evidence>
<dbReference type="PANTHER" id="PTHR42913">
    <property type="entry name" value="APOPTOSIS-INDUCING FACTOR 1"/>
    <property type="match status" value="1"/>
</dbReference>
<dbReference type="EMBL" id="JADPKZ010000042">
    <property type="protein sequence ID" value="MBF8378237.1"/>
    <property type="molecule type" value="Genomic_DNA"/>
</dbReference>
<evidence type="ECO:0000313" key="8">
    <source>
        <dbReference type="Proteomes" id="UP000642910"/>
    </source>
</evidence>
<evidence type="ECO:0000259" key="6">
    <source>
        <dbReference type="Pfam" id="PF07992"/>
    </source>
</evidence>
<keyword evidence="3" id="KW-0285">Flavoprotein</keyword>
<keyword evidence="5" id="KW-0560">Oxidoreductase</keyword>
<dbReference type="Gene3D" id="3.50.50.100">
    <property type="match status" value="1"/>
</dbReference>
<evidence type="ECO:0000256" key="3">
    <source>
        <dbReference type="ARBA" id="ARBA00022630"/>
    </source>
</evidence>
<evidence type="ECO:0000256" key="4">
    <source>
        <dbReference type="ARBA" id="ARBA00022827"/>
    </source>
</evidence>
<name>A0ABS0F4L6_9BACL</name>
<evidence type="ECO:0000256" key="5">
    <source>
        <dbReference type="ARBA" id="ARBA00023002"/>
    </source>
</evidence>
<comment type="similarity">
    <text evidence="2">Belongs to the NADH dehydrogenase family.</text>
</comment>
<accession>A0ABS0F4L6</accession>
<comment type="caution">
    <text evidence="7">The sequence shown here is derived from an EMBL/GenBank/DDBJ whole genome shotgun (WGS) entry which is preliminary data.</text>
</comment>
<dbReference type="SUPFAM" id="SSF51905">
    <property type="entry name" value="FAD/NAD(P)-binding domain"/>
    <property type="match status" value="2"/>
</dbReference>
<evidence type="ECO:0000256" key="1">
    <source>
        <dbReference type="ARBA" id="ARBA00001974"/>
    </source>
</evidence>
<protein>
    <submittedName>
        <fullName evidence="7">NAD(P)/FAD-dependent oxidoreductase</fullName>
    </submittedName>
</protein>
<dbReference type="PANTHER" id="PTHR42913:SF3">
    <property type="entry name" value="64 KDA MITOCHONDRIAL NADH DEHYDROGENASE (EUROFUNG)"/>
    <property type="match status" value="1"/>
</dbReference>
<keyword evidence="8" id="KW-1185">Reference proteome</keyword>
<dbReference type="Pfam" id="PF07992">
    <property type="entry name" value="Pyr_redox_2"/>
    <property type="match status" value="1"/>
</dbReference>
<dbReference type="InterPro" id="IPR023753">
    <property type="entry name" value="FAD/NAD-binding_dom"/>
</dbReference>
<proteinExistence type="inferred from homology"/>
<evidence type="ECO:0000313" key="7">
    <source>
        <dbReference type="EMBL" id="MBF8378237.1"/>
    </source>
</evidence>
<dbReference type="Proteomes" id="UP000642910">
    <property type="component" value="Unassembled WGS sequence"/>
</dbReference>
<gene>
    <name evidence="7" type="ORF">IW967_10230</name>
</gene>
<organism evidence="7 8">
    <name type="scientific">Alicyclobacillus mali</name>
    <name type="common">ex Roth et al. 2021</name>
    <dbReference type="NCBI Taxonomy" id="1123961"/>
    <lineage>
        <taxon>Bacteria</taxon>
        <taxon>Bacillati</taxon>
        <taxon>Bacillota</taxon>
        <taxon>Bacilli</taxon>
        <taxon>Bacillales</taxon>
        <taxon>Alicyclobacillaceae</taxon>
        <taxon>Alicyclobacillus</taxon>
    </lineage>
</organism>
<feature type="domain" description="FAD/NAD(P)-binding" evidence="6">
    <location>
        <begin position="41"/>
        <end position="351"/>
    </location>
</feature>
<reference evidence="7 8" key="1">
    <citation type="submission" date="2020-11" db="EMBL/GenBank/DDBJ databases">
        <title>Genomic insight of Alicyclobacillus mali FL 18 reveals a new arsenic-resistant strain, with potential in environmental biotechnology.</title>
        <authorList>
            <person name="Fiorentino G."/>
            <person name="Gallo G."/>
            <person name="Aulitto M."/>
        </authorList>
    </citation>
    <scope>NUCLEOTIDE SEQUENCE [LARGE SCALE GENOMIC DNA]</scope>
    <source>
        <strain evidence="7 8">FL 18</strain>
    </source>
</reference>
<dbReference type="InterPro" id="IPR036188">
    <property type="entry name" value="FAD/NAD-bd_sf"/>
</dbReference>
<dbReference type="PRINTS" id="PR00420">
    <property type="entry name" value="RNGMNOXGNASE"/>
</dbReference>
<sequence>MDFNRHCAMIVRWKCSVRRGEIGHEKKDEANWELERTHMSKIVIAGAGYAGMMAAAYLDRQGIPFTLVNNHDYHYLTILLHEVAGGRDVGDKYKIPIKEVLRNESSELVVASVTGIDRERHVLKTTEGEIGYDYLIYALGWVSEYFGIKGLKEYSLSITNLDSAVEIRRHIDDQFRLYKQDGDERHLRIALGGAGLTGIELMGELLEYLPKLCGELDIPWEKVDVQCIEAMPTILPMVAEHLRPYVAQTITKRGGKLRTNAKINEVTEGVIHLDGGEKVEAGTIVWTGGVRANPLLSESGFTVDRRGRAKVNAYLQSVDDEQIFIAGDSAWAEDENGRPYPPTAQNAEQMGPLAAKNILLRERRREMEPFKPRDWGTLCSLGSEVGVGSFLGVPIKGVMGALAKEGSKAKYLWELGGLRLAGSHAKEVVRI</sequence>